<dbReference type="Proteomes" id="UP000510650">
    <property type="component" value="Chromosome"/>
</dbReference>
<evidence type="ECO:0000313" key="1">
    <source>
        <dbReference type="EMBL" id="MBA8063503.1"/>
    </source>
</evidence>
<dbReference type="Proteomes" id="UP000512043">
    <property type="component" value="Chromosome"/>
</dbReference>
<dbReference type="Proteomes" id="UP000591803">
    <property type="component" value="Unassembled WGS sequence"/>
</dbReference>
<evidence type="ECO:0000313" key="2">
    <source>
        <dbReference type="EMBL" id="QLO13960.1"/>
    </source>
</evidence>
<dbReference type="EMBL" id="JABXRI010000001">
    <property type="protein sequence ID" value="MBA8063503.1"/>
    <property type="molecule type" value="Genomic_DNA"/>
</dbReference>
<sequence>MTNVSDVLVADEEACIALPDEVDSQKRQWLQALHPAVEHSNTPQVEEPVTAESIMADFIRQHSTSGQLVARGVFLQPPYSMPETDLTLLLDAMHEQAGSADITCVQGAEDVYFYSTQTMTANYADMCVQVVENDICRAIAEAVRFDCRTYPRPYKVAMLGQSPYHFAPQQIAAALTAMETHPDYADIRVVEASNAEPYLFSERFMRYGKAYGLCEWLEVEQYQNP</sequence>
<organism evidence="1 6">
    <name type="scientific">Citrobacter freundii</name>
    <dbReference type="NCBI Taxonomy" id="546"/>
    <lineage>
        <taxon>Bacteria</taxon>
        <taxon>Pseudomonadati</taxon>
        <taxon>Pseudomonadota</taxon>
        <taxon>Gammaproteobacteria</taxon>
        <taxon>Enterobacterales</taxon>
        <taxon>Enterobacteriaceae</taxon>
        <taxon>Citrobacter</taxon>
        <taxon>Citrobacter freundii complex</taxon>
    </lineage>
</organism>
<reference evidence="4 5" key="1">
    <citation type="submission" date="2020-06" db="EMBL/GenBank/DDBJ databases">
        <title>REHAB project genomes.</title>
        <authorList>
            <person name="Shaw L.P."/>
        </authorList>
    </citation>
    <scope>NUCLEOTIDE SEQUENCE [LARGE SCALE GENOMIC DNA]</scope>
    <source>
        <strain evidence="1 6">RHBSTW-00116</strain>
        <strain evidence="5">RHBSTW-00334</strain>
        <strain evidence="4">RHBSTW-00398</strain>
    </source>
</reference>
<evidence type="ECO:0000313" key="4">
    <source>
        <dbReference type="Proteomes" id="UP000510650"/>
    </source>
</evidence>
<gene>
    <name evidence="1" type="ORF">HV077_14070</name>
    <name evidence="3" type="ORF">HV164_11840</name>
    <name evidence="2" type="ORF">HV183_11230</name>
</gene>
<evidence type="ECO:0000313" key="5">
    <source>
        <dbReference type="Proteomes" id="UP000512043"/>
    </source>
</evidence>
<dbReference type="NCBIfam" id="NF007411">
    <property type="entry name" value="PRK09947.1"/>
    <property type="match status" value="1"/>
</dbReference>
<proteinExistence type="predicted"/>
<name>A0A7D6V887_CITFR</name>
<dbReference type="RefSeq" id="WP_115258619.1">
    <property type="nucleotide sequence ID" value="NZ_CP055538.1"/>
</dbReference>
<accession>A0A7D6V887</accession>
<dbReference type="EMBL" id="CP056597">
    <property type="protein sequence ID" value="QLY37173.1"/>
    <property type="molecule type" value="Genomic_DNA"/>
</dbReference>
<dbReference type="InterPro" id="IPR058229">
    <property type="entry name" value="YdhW-like"/>
</dbReference>
<dbReference type="EMBL" id="CP055538">
    <property type="protein sequence ID" value="QLO13960.1"/>
    <property type="molecule type" value="Genomic_DNA"/>
</dbReference>
<protein>
    <submittedName>
        <fullName evidence="1">YdhW family putative oxidoreductase system protein</fullName>
    </submittedName>
</protein>
<dbReference type="AlphaFoldDB" id="A0A7D6V887"/>
<reference evidence="2" key="2">
    <citation type="journal article" date="2021" name="Microb. Genom.">
        <title>A genomic epidemiological study shows that prevalence of antimicrobial resistance in Enterobacterales is associated with the livestock host, as well as antimicrobial usage.</title>
        <authorList>
            <person name="AbuOun M."/>
            <person name="Jones H."/>
            <person name="Stubberfield E."/>
            <person name="Gilson D."/>
            <person name="Shaw L.P."/>
            <person name="Hubbard A.T.M."/>
            <person name="Chau K.K."/>
            <person name="Sebra R."/>
            <person name="Peto T.E.A."/>
            <person name="Crook D.W."/>
            <person name="Read D.S."/>
            <person name="Gweon H.S."/>
            <person name="Walker A.S."/>
            <person name="Stoesser N."/>
            <person name="Smith R.P."/>
            <person name="Anjum M.F."/>
            <person name="On Behalf Of The Rehab Consortium."/>
        </authorList>
    </citation>
    <scope>NUCLEOTIDE SEQUENCE</scope>
    <source>
        <strain evidence="3">RHBSTW-00334</strain>
        <strain evidence="2">RHBSTW-00398</strain>
    </source>
</reference>
<evidence type="ECO:0000313" key="3">
    <source>
        <dbReference type="EMBL" id="QLY37173.1"/>
    </source>
</evidence>
<evidence type="ECO:0000313" key="6">
    <source>
        <dbReference type="Proteomes" id="UP000591803"/>
    </source>
</evidence>